<dbReference type="PROSITE" id="PS50259">
    <property type="entry name" value="G_PROTEIN_RECEP_F3_4"/>
    <property type="match status" value="1"/>
</dbReference>
<keyword evidence="2 5" id="KW-0812">Transmembrane</keyword>
<keyword evidence="4 5" id="KW-0472">Membrane</keyword>
<dbReference type="STRING" id="1754190.A0A1Y2FB71"/>
<comment type="caution">
    <text evidence="7">The sequence shown here is derived from an EMBL/GenBank/DDBJ whole genome shotgun (WGS) entry which is preliminary data.</text>
</comment>
<evidence type="ECO:0000256" key="1">
    <source>
        <dbReference type="ARBA" id="ARBA00004141"/>
    </source>
</evidence>
<sequence>MYTIFKDNFSLKNGGGSFMYINVQLLYDSETSIKNVKYYGAGNVNQQIKTGGLFISVEGNAYVNLKDIYCENLNGGGGVFMLEKNGSLDIKNIEIHNVSGSQKGGLLLTTNNEEVGIFFNLYNGTFTNFYQNFDLQSSTLIWTNNYLNTKLQNLVYSESSTTLELINISIDNYYSKIPTSLFLNNNADYLKNKLKLDFVSINSHQLFESIINYSNAEIIIKNSNFTNINGCLYSDSCNYQKNYKDNINFVIMDMGPKINLIILDSIFDSIYESKGFKATYNTNIFISNSIIKNSSFREGIISINSMDFMSLGQFHINNTVFLNNVGVNGVILNIKDVHPKSNVNFTDCIFKNNYSSNYGGVVYSESEQSYLHVSFDNCTFNNNTAYKGNISYSYIKSGEPKFSNIKELREIHGAFITNPTSIQLTSDSETKISLLSGNTVSNIIKFNLIDDYGNICSINSDETTYNSPEEMIFFKIEISDNYNALVSGQIVSYCLNNTCLVPPVQILGNPGNYLLQLRLNTFGPYKYFNNSVGSVKLTIKNCYMNYLNRDIEGKGFKSCYTPSCKPSCNFGKCINNNKCDCSKTKFTGPYCNEYYKLKRFTAIDIIIKIIGYILALVSVILIFLIILFKQNKTIKSASYEFLIITLIGVIFYSGYCTRLTQERVSKAGCIVEYLSNNLGFSLVYGSILVKTYRIYKM</sequence>
<dbReference type="Proteomes" id="UP000193920">
    <property type="component" value="Unassembled WGS sequence"/>
</dbReference>
<name>A0A1Y2FB71_9FUNG</name>
<dbReference type="EMBL" id="MCOG01000012">
    <property type="protein sequence ID" value="ORY80586.1"/>
    <property type="molecule type" value="Genomic_DNA"/>
</dbReference>
<evidence type="ECO:0000256" key="4">
    <source>
        <dbReference type="ARBA" id="ARBA00023136"/>
    </source>
</evidence>
<dbReference type="InterPro" id="IPR017978">
    <property type="entry name" value="GPCR_3_C"/>
</dbReference>
<proteinExistence type="predicted"/>
<dbReference type="OrthoDB" id="2157272at2759"/>
<evidence type="ECO:0000256" key="5">
    <source>
        <dbReference type="SAM" id="Phobius"/>
    </source>
</evidence>
<organism evidence="7 8">
    <name type="scientific">Neocallimastix californiae</name>
    <dbReference type="NCBI Taxonomy" id="1754190"/>
    <lineage>
        <taxon>Eukaryota</taxon>
        <taxon>Fungi</taxon>
        <taxon>Fungi incertae sedis</taxon>
        <taxon>Chytridiomycota</taxon>
        <taxon>Chytridiomycota incertae sedis</taxon>
        <taxon>Neocallimastigomycetes</taxon>
        <taxon>Neocallimastigales</taxon>
        <taxon>Neocallimastigaceae</taxon>
        <taxon>Neocallimastix</taxon>
    </lineage>
</organism>
<dbReference type="GO" id="GO:0016020">
    <property type="term" value="C:membrane"/>
    <property type="evidence" value="ECO:0007669"/>
    <property type="project" value="UniProtKB-SubCell"/>
</dbReference>
<keyword evidence="8" id="KW-1185">Reference proteome</keyword>
<feature type="transmembrane region" description="Helical" evidence="5">
    <location>
        <begin position="605"/>
        <end position="627"/>
    </location>
</feature>
<dbReference type="AlphaFoldDB" id="A0A1Y2FB71"/>
<evidence type="ECO:0000256" key="3">
    <source>
        <dbReference type="ARBA" id="ARBA00022989"/>
    </source>
</evidence>
<evidence type="ECO:0000259" key="6">
    <source>
        <dbReference type="PROSITE" id="PS50259"/>
    </source>
</evidence>
<dbReference type="GO" id="GO:0004930">
    <property type="term" value="F:G protein-coupled receptor activity"/>
    <property type="evidence" value="ECO:0007669"/>
    <property type="project" value="InterPro"/>
</dbReference>
<accession>A0A1Y2FB71</accession>
<evidence type="ECO:0000313" key="8">
    <source>
        <dbReference type="Proteomes" id="UP000193920"/>
    </source>
</evidence>
<keyword evidence="3 5" id="KW-1133">Transmembrane helix</keyword>
<feature type="transmembrane region" description="Helical" evidence="5">
    <location>
        <begin position="639"/>
        <end position="655"/>
    </location>
</feature>
<comment type="subcellular location">
    <subcellularLocation>
        <location evidence="1">Membrane</location>
        <topology evidence="1">Multi-pass membrane protein</topology>
    </subcellularLocation>
</comment>
<dbReference type="Pfam" id="PF00003">
    <property type="entry name" value="7tm_3"/>
    <property type="match status" value="1"/>
</dbReference>
<protein>
    <recommendedName>
        <fullName evidence="6">G-protein coupled receptors family 3 profile domain-containing protein</fullName>
    </recommendedName>
</protein>
<feature type="domain" description="G-protein coupled receptors family 3 profile" evidence="6">
    <location>
        <begin position="613"/>
        <end position="697"/>
    </location>
</feature>
<gene>
    <name evidence="7" type="ORF">LY90DRAFT_664455</name>
</gene>
<reference evidence="7 8" key="1">
    <citation type="submission" date="2016-08" db="EMBL/GenBank/DDBJ databases">
        <title>A Parts List for Fungal Cellulosomes Revealed by Comparative Genomics.</title>
        <authorList>
            <consortium name="DOE Joint Genome Institute"/>
            <person name="Haitjema C.H."/>
            <person name="Gilmore S.P."/>
            <person name="Henske J.K."/>
            <person name="Solomon K.V."/>
            <person name="De Groot R."/>
            <person name="Kuo A."/>
            <person name="Mondo S.J."/>
            <person name="Salamov A.A."/>
            <person name="Labutti K."/>
            <person name="Zhao Z."/>
            <person name="Chiniquy J."/>
            <person name="Barry K."/>
            <person name="Brewer H.M."/>
            <person name="Purvine S.O."/>
            <person name="Wright A.T."/>
            <person name="Boxma B."/>
            <person name="Van Alen T."/>
            <person name="Hackstein J.H."/>
            <person name="Baker S.E."/>
            <person name="Grigoriev I.V."/>
            <person name="O'Malley M.A."/>
        </authorList>
    </citation>
    <scope>NUCLEOTIDE SEQUENCE [LARGE SCALE GENOMIC DNA]</scope>
    <source>
        <strain evidence="7 8">G1</strain>
    </source>
</reference>
<evidence type="ECO:0000256" key="2">
    <source>
        <dbReference type="ARBA" id="ARBA00022692"/>
    </source>
</evidence>
<evidence type="ECO:0000313" key="7">
    <source>
        <dbReference type="EMBL" id="ORY80586.1"/>
    </source>
</evidence>